<organism evidence="1 4">
    <name type="scientific">Clostridium pasteurianum DSM 525 = ATCC 6013</name>
    <dbReference type="NCBI Taxonomy" id="1262449"/>
    <lineage>
        <taxon>Bacteria</taxon>
        <taxon>Bacillati</taxon>
        <taxon>Bacillota</taxon>
        <taxon>Clostridia</taxon>
        <taxon>Eubacteriales</taxon>
        <taxon>Clostridiaceae</taxon>
        <taxon>Clostridium</taxon>
    </lineage>
</organism>
<dbReference type="Proteomes" id="UP000030905">
    <property type="component" value="Chromosome"/>
</dbReference>
<dbReference type="AlphaFoldDB" id="A0A0H3J7G8"/>
<evidence type="ECO:0000313" key="1">
    <source>
        <dbReference type="EMBL" id="AJA53120.1"/>
    </source>
</evidence>
<evidence type="ECO:0000313" key="2">
    <source>
        <dbReference type="EMBL" id="KRU10872.1"/>
    </source>
</evidence>
<dbReference type="EMBL" id="JPGY02000001">
    <property type="protein sequence ID" value="KRU10872.1"/>
    <property type="molecule type" value="Genomic_DNA"/>
</dbReference>
<reference evidence="1 4" key="1">
    <citation type="journal article" date="2015" name="Genome Announc.">
        <title>Complete Genome Sequence of the Nitrogen-Fixing and Solvent-Producing Clostridium pasteurianum DSM 525.</title>
        <authorList>
            <person name="Poehlein A."/>
            <person name="Grosse-Honebrink A."/>
            <person name="Zhang Y."/>
            <person name="Minton N.P."/>
            <person name="Daniel R."/>
        </authorList>
    </citation>
    <scope>NUCLEOTIDE SEQUENCE [LARGE SCALE GENOMIC DNA]</scope>
    <source>
        <strain evidence="1">DSM 525</strain>
        <strain evidence="4">DSM 525 / ATCC 6013</strain>
    </source>
</reference>
<protein>
    <submittedName>
        <fullName evidence="1">Uncharacterized protein</fullName>
    </submittedName>
</protein>
<gene>
    <name evidence="1" type="ORF">CLPA_c30660</name>
    <name evidence="2" type="ORF">CP6013_00119</name>
</gene>
<dbReference type="KEGG" id="cpat:CLPA_c30660"/>
<reference evidence="2 3" key="3">
    <citation type="journal article" name="Genome Announc.">
        <title>Improved Draft Genome Sequence of Clostridium pasteurianum Strain ATCC 6013 (DSM 525) Using a Hybrid Next-Generation Sequencing Approach.</title>
        <authorList>
            <person name="Pyne M.E."/>
            <person name="Utturkar S."/>
            <person name="Brown S.D."/>
            <person name="Moo-Young M."/>
            <person name="Chung D.A."/>
            <person name="Chou C.P."/>
        </authorList>
    </citation>
    <scope>NUCLEOTIDE SEQUENCE [LARGE SCALE GENOMIC DNA]</scope>
    <source>
        <strain evidence="2 3">ATCC 6013</strain>
    </source>
</reference>
<dbReference type="KEGG" id="cpae:CPAST_c30660"/>
<keyword evidence="4" id="KW-1185">Reference proteome</keyword>
<evidence type="ECO:0000313" key="3">
    <source>
        <dbReference type="Proteomes" id="UP000028042"/>
    </source>
</evidence>
<evidence type="ECO:0000313" key="4">
    <source>
        <dbReference type="Proteomes" id="UP000030905"/>
    </source>
</evidence>
<dbReference type="PATRIC" id="fig|1262449.3.peg.2330"/>
<sequence length="86" mass="10091">MLWKGQINKTTYMSSFLCIHKDLRELFEKAKTKEEQDFYVYLFDLALQKAQEKVIGKKIMTTYTIFAGVNGVGKTSIYKSIYKVFM</sequence>
<reference evidence="2" key="2">
    <citation type="submission" date="2015-10" db="EMBL/GenBank/DDBJ databases">
        <title>Improved Draft Genome Sequence of Clostridium pasteurianum Strain ATCC 6013 (DSM 525) Using a Hybrid Next-Generation Sequencing Approach.</title>
        <authorList>
            <person name="Pyne M.E."/>
            <person name="Utturkar S.M."/>
            <person name="Brown S.D."/>
            <person name="Moo-Young M."/>
            <person name="Chung D.A."/>
            <person name="Chou P.C."/>
        </authorList>
    </citation>
    <scope>NUCLEOTIDE SEQUENCE</scope>
    <source>
        <strain evidence="2">ATCC 6013</strain>
    </source>
</reference>
<dbReference type="Proteomes" id="UP000028042">
    <property type="component" value="Unassembled WGS sequence"/>
</dbReference>
<name>A0A0H3J7G8_CLOPA</name>
<dbReference type="EMBL" id="CP009268">
    <property type="protein sequence ID" value="AJA53120.1"/>
    <property type="molecule type" value="Genomic_DNA"/>
</dbReference>
<proteinExistence type="predicted"/>
<accession>A0A0H3J7G8</accession>